<dbReference type="Proteomes" id="UP000441925">
    <property type="component" value="Unassembled WGS sequence"/>
</dbReference>
<dbReference type="Pfam" id="PF01633">
    <property type="entry name" value="Choline_kinase"/>
    <property type="match status" value="1"/>
</dbReference>
<gene>
    <name evidence="2" type="ORF">FYJ26_08865</name>
</gene>
<evidence type="ECO:0000313" key="3">
    <source>
        <dbReference type="Proteomes" id="UP000441925"/>
    </source>
</evidence>
<sequence>MDKIEMDILLSIKDVDFVSQADLSKRCGYSLELVNKSLKSLIKKGHLDKRYNLCDMAKKAIKNKSPQNAIILAAGFGMRMVPINSDYPKALLEIKGEVLIERIIRQLKEIGIVDISIVVGFLKEKFEYLIDKYGVKLIINEEYNIKNNLHSLNLASNLISNTYIIPSDIYLNENLFRKNELYSWYMITNEKNKESKVKINKNGKLIKTDDIGNTIIGISYLTDENSKKLVSNINKMDKDSKYNDYFWEEALYVIDEIPIYAREVDHKKAIEINTYEQLREIDSTSNHLKSDAIDTITKALIAKEDDIKNIKILKKGMTNRSFLFECKNKKYIMRIPGEGTDQLINRKEEAEVYDKINGRGICDNIIYINPANGYKITEYLEGSRVCDPSNIDDLKLCMKKLKDFHKLNLEVSHEFDIFKQIDFYESLWQGKKSIYRDYMETKEKVFSLKDYIGKHIERKILCHIDAVCDNFLFTNTNDLRLIDWEYAGMQDPDVDIAMFCIYALYNNEEVERLIDIYFEDKCPFDTRLKIYCYIAACGLLWSNWCEFKKNLGVDFGEYAIAQYAYAKDYYNLFKEKVNEGR</sequence>
<dbReference type="Gene3D" id="3.90.1200.10">
    <property type="match status" value="1"/>
</dbReference>
<dbReference type="CDD" id="cd02523">
    <property type="entry name" value="PC_cytidylyltransferase"/>
    <property type="match status" value="1"/>
</dbReference>
<keyword evidence="2" id="KW-0808">Transferase</keyword>
<accession>A0A6N7VUE4</accession>
<protein>
    <submittedName>
        <fullName evidence="2">Phosphotransferase</fullName>
    </submittedName>
</protein>
<dbReference type="PANTHER" id="PTHR22603:SF66">
    <property type="entry name" value="ETHANOLAMINE KINASE"/>
    <property type="match status" value="1"/>
</dbReference>
<dbReference type="GO" id="GO:0006646">
    <property type="term" value="P:phosphatidylethanolamine biosynthetic process"/>
    <property type="evidence" value="ECO:0007669"/>
    <property type="project" value="TreeGrafter"/>
</dbReference>
<name>A0A6N7VUE4_9FIRM</name>
<dbReference type="GO" id="GO:0004305">
    <property type="term" value="F:ethanolamine kinase activity"/>
    <property type="evidence" value="ECO:0007669"/>
    <property type="project" value="TreeGrafter"/>
</dbReference>
<dbReference type="Gene3D" id="3.30.200.20">
    <property type="entry name" value="Phosphorylase Kinase, domain 1"/>
    <property type="match status" value="1"/>
</dbReference>
<comment type="caution">
    <text evidence="2">The sequence shown here is derived from an EMBL/GenBank/DDBJ whole genome shotgun (WGS) entry which is preliminary data.</text>
</comment>
<keyword evidence="3" id="KW-1185">Reference proteome</keyword>
<evidence type="ECO:0000259" key="1">
    <source>
        <dbReference type="Pfam" id="PF12804"/>
    </source>
</evidence>
<dbReference type="Pfam" id="PF12804">
    <property type="entry name" value="NTP_transf_3"/>
    <property type="match status" value="1"/>
</dbReference>
<dbReference type="CDD" id="cd05151">
    <property type="entry name" value="ChoK-like"/>
    <property type="match status" value="1"/>
</dbReference>
<dbReference type="PANTHER" id="PTHR22603">
    <property type="entry name" value="CHOLINE/ETHANOALAMINE KINASE"/>
    <property type="match status" value="1"/>
</dbReference>
<dbReference type="SUPFAM" id="SSF53448">
    <property type="entry name" value="Nucleotide-diphospho-sugar transferases"/>
    <property type="match status" value="1"/>
</dbReference>
<dbReference type="InterPro" id="IPR025877">
    <property type="entry name" value="MobA-like_NTP_Trfase"/>
</dbReference>
<organism evidence="2 3">
    <name type="scientific">Anaerococcus porci</name>
    <dbReference type="NCBI Taxonomy" id="2652269"/>
    <lineage>
        <taxon>Bacteria</taxon>
        <taxon>Bacillati</taxon>
        <taxon>Bacillota</taxon>
        <taxon>Tissierellia</taxon>
        <taxon>Tissierellales</taxon>
        <taxon>Peptoniphilaceae</taxon>
        <taxon>Anaerococcus</taxon>
    </lineage>
</organism>
<feature type="domain" description="MobA-like NTP transferase" evidence="1">
    <location>
        <begin position="69"/>
        <end position="158"/>
    </location>
</feature>
<dbReference type="SUPFAM" id="SSF56112">
    <property type="entry name" value="Protein kinase-like (PK-like)"/>
    <property type="match status" value="1"/>
</dbReference>
<dbReference type="AlphaFoldDB" id="A0A6N7VUE4"/>
<evidence type="ECO:0000313" key="2">
    <source>
        <dbReference type="EMBL" id="MSS78502.1"/>
    </source>
</evidence>
<reference evidence="2 3" key="1">
    <citation type="submission" date="2019-08" db="EMBL/GenBank/DDBJ databases">
        <title>In-depth cultivation of the pig gut microbiome towards novel bacterial diversity and tailored functional studies.</title>
        <authorList>
            <person name="Wylensek D."/>
            <person name="Hitch T.C.A."/>
            <person name="Clavel T."/>
        </authorList>
    </citation>
    <scope>NUCLEOTIDE SEQUENCE [LARGE SCALE GENOMIC DNA]</scope>
    <source>
        <strain evidence="2 3">WCA-380-WT-2B</strain>
    </source>
</reference>
<dbReference type="GO" id="GO:0016779">
    <property type="term" value="F:nucleotidyltransferase activity"/>
    <property type="evidence" value="ECO:0007669"/>
    <property type="project" value="UniProtKB-ARBA"/>
</dbReference>
<dbReference type="Gene3D" id="3.90.550.10">
    <property type="entry name" value="Spore Coat Polysaccharide Biosynthesis Protein SpsA, Chain A"/>
    <property type="match status" value="1"/>
</dbReference>
<dbReference type="InterPro" id="IPR029044">
    <property type="entry name" value="Nucleotide-diphossugar_trans"/>
</dbReference>
<dbReference type="GO" id="GO:0005737">
    <property type="term" value="C:cytoplasm"/>
    <property type="evidence" value="ECO:0007669"/>
    <property type="project" value="TreeGrafter"/>
</dbReference>
<dbReference type="RefSeq" id="WP_154541645.1">
    <property type="nucleotide sequence ID" value="NZ_VULQ01000012.1"/>
</dbReference>
<proteinExistence type="predicted"/>
<dbReference type="EMBL" id="VULQ01000012">
    <property type="protein sequence ID" value="MSS78502.1"/>
    <property type="molecule type" value="Genomic_DNA"/>
</dbReference>
<dbReference type="InterPro" id="IPR011009">
    <property type="entry name" value="Kinase-like_dom_sf"/>
</dbReference>